<dbReference type="InterPro" id="IPR006675">
    <property type="entry name" value="HDIG_dom"/>
</dbReference>
<evidence type="ECO:0000313" key="8">
    <source>
        <dbReference type="EMBL" id="MSA94636.1"/>
    </source>
</evidence>
<reference evidence="10" key="1">
    <citation type="submission" date="2018-05" db="EMBL/GenBank/DDBJ databases">
        <title>Genome Sequencing of selected type strains of the family Eggerthellaceae.</title>
        <authorList>
            <person name="Danylec N."/>
            <person name="Stoll D.A."/>
            <person name="Doetsch A."/>
            <person name="Huch M."/>
        </authorList>
    </citation>
    <scope>NUCLEOTIDE SEQUENCE [LARGE SCALE GENOMIC DNA]</scope>
    <source>
        <strain evidence="10">DSM 27213</strain>
    </source>
</reference>
<dbReference type="GO" id="GO:0046872">
    <property type="term" value="F:metal ion binding"/>
    <property type="evidence" value="ECO:0007669"/>
    <property type="project" value="UniProtKB-KW"/>
</dbReference>
<evidence type="ECO:0000256" key="3">
    <source>
        <dbReference type="ARBA" id="ARBA00022741"/>
    </source>
</evidence>
<dbReference type="NCBIfam" id="TIGR00277">
    <property type="entry name" value="HDIG"/>
    <property type="match status" value="1"/>
</dbReference>
<evidence type="ECO:0000256" key="5">
    <source>
        <dbReference type="ARBA" id="ARBA00023004"/>
    </source>
</evidence>
<comment type="caution">
    <text evidence="9">The sequence shown here is derived from an EMBL/GenBank/DDBJ whole genome shotgun (WGS) entry which is preliminary data.</text>
</comment>
<dbReference type="SMART" id="SM00471">
    <property type="entry name" value="HDc"/>
    <property type="match status" value="1"/>
</dbReference>
<evidence type="ECO:0000313" key="9">
    <source>
        <dbReference type="EMBL" id="ROT90565.1"/>
    </source>
</evidence>
<dbReference type="InterPro" id="IPR005249">
    <property type="entry name" value="YqeK"/>
</dbReference>
<sequence length="219" mass="24400">MSGEDEAACCADALSDAFLEARERDLRERLGRRRFEHTLGVAGTAARLARTYGVDERKARLAGLLHDWDKAYDDAGIRVRVEELGLAVDPYVFEEMPWLLHGPTAAAALARAFPCLPRDVVQAIARHTAGAVGMTGLDMVVYVADALEPGRDYAGLDDIRALVGRVPLEELYLATFRHVFLSLVERRKRIHPQSIEIWNYYLARSHDAADERKGRKGTA</sequence>
<dbReference type="PANTHER" id="PTHR35795">
    <property type="entry name" value="SLR1885 PROTEIN"/>
    <property type="match status" value="1"/>
</dbReference>
<gene>
    <name evidence="9" type="ORF">DMP12_06045</name>
    <name evidence="8" type="ORF">GKG38_06100</name>
</gene>
<dbReference type="EC" id="3.6.1.41" evidence="1"/>
<dbReference type="InterPro" id="IPR051094">
    <property type="entry name" value="Diverse_Catalytic_Enzymes"/>
</dbReference>
<evidence type="ECO:0000313" key="11">
    <source>
        <dbReference type="Proteomes" id="UP000462865"/>
    </source>
</evidence>
<accession>A0A423ULI7</accession>
<dbReference type="Proteomes" id="UP000285258">
    <property type="component" value="Unassembled WGS sequence"/>
</dbReference>
<feature type="domain" description="HD" evidence="7">
    <location>
        <begin position="34"/>
        <end position="150"/>
    </location>
</feature>
<evidence type="ECO:0000259" key="7">
    <source>
        <dbReference type="PROSITE" id="PS51831"/>
    </source>
</evidence>
<dbReference type="GO" id="GO:0000166">
    <property type="term" value="F:nucleotide binding"/>
    <property type="evidence" value="ECO:0007669"/>
    <property type="project" value="UniProtKB-KW"/>
</dbReference>
<name>A0A423ULI7_9ACTN</name>
<dbReference type="EMBL" id="QIBW01000005">
    <property type="protein sequence ID" value="ROT90565.1"/>
    <property type="molecule type" value="Genomic_DNA"/>
</dbReference>
<dbReference type="InterPro" id="IPR003607">
    <property type="entry name" value="HD/PDEase_dom"/>
</dbReference>
<evidence type="ECO:0000313" key="10">
    <source>
        <dbReference type="Proteomes" id="UP000285258"/>
    </source>
</evidence>
<dbReference type="Proteomes" id="UP000462865">
    <property type="component" value="Unassembled WGS sequence"/>
</dbReference>
<dbReference type="PANTHER" id="PTHR35795:SF1">
    <property type="entry name" value="BIS(5'-NUCLEOSYL)-TETRAPHOSPHATASE, SYMMETRICAL"/>
    <property type="match status" value="1"/>
</dbReference>
<dbReference type="NCBIfam" id="TIGR00488">
    <property type="entry name" value="bis(5'-nucleosyl)-tetraphosphatase (symmetrical) YqeK"/>
    <property type="match status" value="1"/>
</dbReference>
<dbReference type="CDD" id="cd00077">
    <property type="entry name" value="HDc"/>
    <property type="match status" value="1"/>
</dbReference>
<dbReference type="EMBL" id="WKZA01000019">
    <property type="protein sequence ID" value="MSA94636.1"/>
    <property type="molecule type" value="Genomic_DNA"/>
</dbReference>
<protein>
    <recommendedName>
        <fullName evidence="1">bis(5'-nucleosyl)-tetraphosphatase (symmetrical)</fullName>
        <ecNumber evidence="1">3.6.1.41</ecNumber>
    </recommendedName>
</protein>
<reference evidence="9" key="2">
    <citation type="journal article" date="2019" name="Int. J. Syst. Evol. Microbiol.">
        <title>Gordonibacter faecihominis is a later heterotypic synonym of Gordonibacter urolithinfaciens.</title>
        <authorList>
            <person name="Danylec N."/>
            <person name="Stoll D.A."/>
            <person name="Huch M."/>
        </authorList>
    </citation>
    <scope>NUCLEOTIDE SEQUENCE</scope>
    <source>
        <strain evidence="9">DSM 27213</strain>
    </source>
</reference>
<evidence type="ECO:0000256" key="1">
    <source>
        <dbReference type="ARBA" id="ARBA00012506"/>
    </source>
</evidence>
<dbReference type="PROSITE" id="PS51831">
    <property type="entry name" value="HD"/>
    <property type="match status" value="1"/>
</dbReference>
<organism evidence="9 10">
    <name type="scientific">Gordonibacter urolithinfaciens</name>
    <dbReference type="NCBI Taxonomy" id="1335613"/>
    <lineage>
        <taxon>Bacteria</taxon>
        <taxon>Bacillati</taxon>
        <taxon>Actinomycetota</taxon>
        <taxon>Coriobacteriia</taxon>
        <taxon>Eggerthellales</taxon>
        <taxon>Eggerthellaceae</taxon>
        <taxon>Gordonibacter</taxon>
    </lineage>
</organism>
<reference evidence="9" key="3">
    <citation type="journal article" date="2019" name="Microbiol. Resour. Announc.">
        <title>Draft Genome Sequences of Type Strains of Gordonibacter faecihominis, Paraeggerthella hongkongensis, Parvibacter caecicola,Slackia equolifaciens, Slackia faecicanis, and Slackia isoflavoniconvertens.</title>
        <authorList>
            <person name="Danylec N."/>
            <person name="Stoll D.A."/>
            <person name="Dotsch A."/>
            <person name="Huch M."/>
        </authorList>
    </citation>
    <scope>NUCLEOTIDE SEQUENCE</scope>
    <source>
        <strain evidence="9">DSM 27213</strain>
    </source>
</reference>
<keyword evidence="3" id="KW-0547">Nucleotide-binding</keyword>
<evidence type="ECO:0000256" key="6">
    <source>
        <dbReference type="ARBA" id="ARBA00049417"/>
    </source>
</evidence>
<dbReference type="InterPro" id="IPR006674">
    <property type="entry name" value="HD_domain"/>
</dbReference>
<keyword evidence="4" id="KW-0378">Hydrolase</keyword>
<dbReference type="SUPFAM" id="SSF109604">
    <property type="entry name" value="HD-domain/PDEase-like"/>
    <property type="match status" value="1"/>
</dbReference>
<dbReference type="Pfam" id="PF01966">
    <property type="entry name" value="HD"/>
    <property type="match status" value="1"/>
</dbReference>
<comment type="catalytic activity">
    <reaction evidence="6">
        <text>P(1),P(4)-bis(5'-adenosyl) tetraphosphate + H2O = 2 ADP + 2 H(+)</text>
        <dbReference type="Rhea" id="RHEA:24252"/>
        <dbReference type="ChEBI" id="CHEBI:15377"/>
        <dbReference type="ChEBI" id="CHEBI:15378"/>
        <dbReference type="ChEBI" id="CHEBI:58141"/>
        <dbReference type="ChEBI" id="CHEBI:456216"/>
        <dbReference type="EC" id="3.6.1.41"/>
    </reaction>
</comment>
<evidence type="ECO:0000256" key="2">
    <source>
        <dbReference type="ARBA" id="ARBA00022723"/>
    </source>
</evidence>
<dbReference type="GeneID" id="97353701"/>
<dbReference type="AlphaFoldDB" id="A0A423ULI7"/>
<keyword evidence="5" id="KW-0408">Iron</keyword>
<dbReference type="Gene3D" id="1.10.3210.10">
    <property type="entry name" value="Hypothetical protein af1432"/>
    <property type="match status" value="1"/>
</dbReference>
<reference evidence="8 11" key="4">
    <citation type="journal article" date="2019" name="Nat. Med.">
        <title>A library of human gut bacterial isolates paired with longitudinal multiomics data enables mechanistic microbiome research.</title>
        <authorList>
            <person name="Poyet M."/>
            <person name="Groussin M."/>
            <person name="Gibbons S.M."/>
            <person name="Avila-Pacheco J."/>
            <person name="Jiang X."/>
            <person name="Kearney S.M."/>
            <person name="Perrotta A.R."/>
            <person name="Berdy B."/>
            <person name="Zhao S."/>
            <person name="Lieberman T.D."/>
            <person name="Swanson P.K."/>
            <person name="Smith M."/>
            <person name="Roesemann S."/>
            <person name="Alexander J.E."/>
            <person name="Rich S.A."/>
            <person name="Livny J."/>
            <person name="Vlamakis H."/>
            <person name="Clish C."/>
            <person name="Bullock K."/>
            <person name="Deik A."/>
            <person name="Scott J."/>
            <person name="Pierce K.A."/>
            <person name="Xavier R.J."/>
            <person name="Alm E.J."/>
        </authorList>
    </citation>
    <scope>NUCLEOTIDE SEQUENCE [LARGE SCALE GENOMIC DNA]</scope>
    <source>
        <strain evidence="8 11">BIOML-A1</strain>
    </source>
</reference>
<dbReference type="GO" id="GO:0008803">
    <property type="term" value="F:bis(5'-nucleosyl)-tetraphosphatase (symmetrical) activity"/>
    <property type="evidence" value="ECO:0007669"/>
    <property type="project" value="UniProtKB-EC"/>
</dbReference>
<keyword evidence="2" id="KW-0479">Metal-binding</keyword>
<evidence type="ECO:0000256" key="4">
    <source>
        <dbReference type="ARBA" id="ARBA00022801"/>
    </source>
</evidence>
<proteinExistence type="predicted"/>
<dbReference type="RefSeq" id="WP_096226842.1">
    <property type="nucleotide sequence ID" value="NZ_BAABZN010000001.1"/>
</dbReference>